<dbReference type="Proteomes" id="UP001549313">
    <property type="component" value="Unassembled WGS sequence"/>
</dbReference>
<evidence type="ECO:0000313" key="2">
    <source>
        <dbReference type="Proteomes" id="UP001549313"/>
    </source>
</evidence>
<dbReference type="EMBL" id="JBEPTF010000004">
    <property type="protein sequence ID" value="MET4684937.1"/>
    <property type="molecule type" value="Genomic_DNA"/>
</dbReference>
<accession>A0ABV2REC4</accession>
<reference evidence="1 2" key="1">
    <citation type="submission" date="2024-06" db="EMBL/GenBank/DDBJ databases">
        <title>Sorghum-associated microbial communities from plants grown in Nebraska, USA.</title>
        <authorList>
            <person name="Schachtman D."/>
        </authorList>
    </citation>
    <scope>NUCLEOTIDE SEQUENCE [LARGE SCALE GENOMIC DNA]</scope>
    <source>
        <strain evidence="1 2">2814</strain>
    </source>
</reference>
<dbReference type="RefSeq" id="WP_354089901.1">
    <property type="nucleotide sequence ID" value="NZ_JBEPTF010000004.1"/>
</dbReference>
<protein>
    <recommendedName>
        <fullName evidence="3">Lipoprotein</fullName>
    </recommendedName>
</protein>
<evidence type="ECO:0000313" key="1">
    <source>
        <dbReference type="EMBL" id="MET4684937.1"/>
    </source>
</evidence>
<proteinExistence type="predicted"/>
<sequence length="158" mass="17072">MRAALLIGAAFLLAGCSQERPVRQFGSAFLDCSQGFDALAAEIKRTPAIIAEEYDRGTSAYRDDRASALYLITRPDHPAHPAIFVRHVALSSEGASIVSGGCGFGDLKALDTELKAYSAFDRMLNAEYVCHLCSSDRLLSPSAIDRYPPPPIQPQPSE</sequence>
<evidence type="ECO:0008006" key="3">
    <source>
        <dbReference type="Google" id="ProtNLM"/>
    </source>
</evidence>
<name>A0ABV2REC4_9CAUL</name>
<dbReference type="PROSITE" id="PS51257">
    <property type="entry name" value="PROKAR_LIPOPROTEIN"/>
    <property type="match status" value="1"/>
</dbReference>
<organism evidence="1 2">
    <name type="scientific">Brevundimonas faecalis</name>
    <dbReference type="NCBI Taxonomy" id="947378"/>
    <lineage>
        <taxon>Bacteria</taxon>
        <taxon>Pseudomonadati</taxon>
        <taxon>Pseudomonadota</taxon>
        <taxon>Alphaproteobacteria</taxon>
        <taxon>Caulobacterales</taxon>
        <taxon>Caulobacteraceae</taxon>
        <taxon>Brevundimonas</taxon>
    </lineage>
</organism>
<comment type="caution">
    <text evidence="1">The sequence shown here is derived from an EMBL/GenBank/DDBJ whole genome shotgun (WGS) entry which is preliminary data.</text>
</comment>
<gene>
    <name evidence="1" type="ORF">ABIE19_002886</name>
</gene>
<keyword evidence="2" id="KW-1185">Reference proteome</keyword>